<name>N1QK66_SPHMS</name>
<dbReference type="AlphaFoldDB" id="N1QK66"/>
<evidence type="ECO:0000256" key="5">
    <source>
        <dbReference type="ARBA" id="ARBA00022989"/>
    </source>
</evidence>
<evidence type="ECO:0000256" key="3">
    <source>
        <dbReference type="ARBA" id="ARBA00022692"/>
    </source>
</evidence>
<dbReference type="GO" id="GO:0015031">
    <property type="term" value="P:protein transport"/>
    <property type="evidence" value="ECO:0007669"/>
    <property type="project" value="UniProtKB-KW"/>
</dbReference>
<evidence type="ECO:0000256" key="8">
    <source>
        <dbReference type="ARBA" id="ARBA00046280"/>
    </source>
</evidence>
<dbReference type="CDD" id="cd15853">
    <property type="entry name" value="SNARE_Bet1"/>
    <property type="match status" value="1"/>
</dbReference>
<evidence type="ECO:0000256" key="7">
    <source>
        <dbReference type="ARBA" id="ARBA00023136"/>
    </source>
</evidence>
<comment type="subcellular location">
    <subcellularLocation>
        <location evidence="8">Endomembrane system</location>
        <topology evidence="8">Single-pass type IV membrane protein</topology>
    </subcellularLocation>
    <subcellularLocation>
        <location evidence="1">Golgi apparatus membrane</location>
    </subcellularLocation>
</comment>
<dbReference type="InterPro" id="IPR039899">
    <property type="entry name" value="BET1_SNARE"/>
</dbReference>
<keyword evidence="2" id="KW-0813">Transport</keyword>
<dbReference type="HOGENOM" id="CLU_150783_2_1_1"/>
<keyword evidence="7 9" id="KW-0472">Membrane</keyword>
<evidence type="ECO:0000313" key="11">
    <source>
        <dbReference type="Proteomes" id="UP000016931"/>
    </source>
</evidence>
<dbReference type="eggNOG" id="ENOG502S73N">
    <property type="taxonomic scope" value="Eukaryota"/>
</dbReference>
<accession>N1QK66</accession>
<evidence type="ECO:0000256" key="6">
    <source>
        <dbReference type="ARBA" id="ARBA00023034"/>
    </source>
</evidence>
<dbReference type="RefSeq" id="XP_016765747.1">
    <property type="nucleotide sequence ID" value="XM_016908610.1"/>
</dbReference>
<feature type="transmembrane region" description="Helical" evidence="9">
    <location>
        <begin position="74"/>
        <end position="93"/>
    </location>
</feature>
<dbReference type="SUPFAM" id="SSF58038">
    <property type="entry name" value="SNARE fusion complex"/>
    <property type="match status" value="1"/>
</dbReference>
<sequence length="97" mass="10785">MSEAYERERQNNDSLTSLSQKVSALRSVTIDIYDNARDQHVIDSTSETFSSMTSSLTGSSRRLVTMAQSGNKVAVIKLAGILIGVVVLGYWILRWIF</sequence>
<dbReference type="GeneID" id="27905747"/>
<evidence type="ECO:0000256" key="1">
    <source>
        <dbReference type="ARBA" id="ARBA00004394"/>
    </source>
</evidence>
<keyword evidence="11" id="KW-1185">Reference proteome</keyword>
<dbReference type="OMA" id="IDIHDNA"/>
<dbReference type="OrthoDB" id="3063237at2759"/>
<evidence type="ECO:0000256" key="2">
    <source>
        <dbReference type="ARBA" id="ARBA00022448"/>
    </source>
</evidence>
<reference evidence="10 11" key="1">
    <citation type="journal article" date="2012" name="PLoS Pathog.">
        <title>Diverse lifestyles and strategies of plant pathogenesis encoded in the genomes of eighteen Dothideomycetes fungi.</title>
        <authorList>
            <person name="Ohm R.A."/>
            <person name="Feau N."/>
            <person name="Henrissat B."/>
            <person name="Schoch C.L."/>
            <person name="Horwitz B.A."/>
            <person name="Barry K.W."/>
            <person name="Condon B.J."/>
            <person name="Copeland A.C."/>
            <person name="Dhillon B."/>
            <person name="Glaser F."/>
            <person name="Hesse C.N."/>
            <person name="Kosti I."/>
            <person name="LaButti K."/>
            <person name="Lindquist E.A."/>
            <person name="Lucas S."/>
            <person name="Salamov A.A."/>
            <person name="Bradshaw R.E."/>
            <person name="Ciuffetti L."/>
            <person name="Hamelin R.C."/>
            <person name="Kema G.H.J."/>
            <person name="Lawrence C."/>
            <person name="Scott J.A."/>
            <person name="Spatafora J.W."/>
            <person name="Turgeon B.G."/>
            <person name="de Wit P.J.G.M."/>
            <person name="Zhong S."/>
            <person name="Goodwin S.B."/>
            <person name="Grigoriev I.V."/>
        </authorList>
    </citation>
    <scope>NUCLEOTIDE SEQUENCE [LARGE SCALE GENOMIC DNA]</scope>
    <source>
        <strain evidence="10 11">SO2202</strain>
    </source>
</reference>
<evidence type="ECO:0000313" key="10">
    <source>
        <dbReference type="EMBL" id="EMF17626.1"/>
    </source>
</evidence>
<gene>
    <name evidence="10" type="ORF">SEPMUDRAFT_35344</name>
</gene>
<keyword evidence="5 9" id="KW-1133">Transmembrane helix</keyword>
<dbReference type="PANTHER" id="PTHR12791">
    <property type="entry name" value="GOLGI SNARE BET1-RELATED"/>
    <property type="match status" value="1"/>
</dbReference>
<protein>
    <submittedName>
        <fullName evidence="10">Uncharacterized protein</fullName>
    </submittedName>
</protein>
<dbReference type="Proteomes" id="UP000016931">
    <property type="component" value="Unassembled WGS sequence"/>
</dbReference>
<keyword evidence="4" id="KW-0653">Protein transport</keyword>
<keyword evidence="3 9" id="KW-0812">Transmembrane</keyword>
<proteinExistence type="predicted"/>
<dbReference type="GO" id="GO:0000139">
    <property type="term" value="C:Golgi membrane"/>
    <property type="evidence" value="ECO:0007669"/>
    <property type="project" value="UniProtKB-SubCell"/>
</dbReference>
<keyword evidence="6" id="KW-0333">Golgi apparatus</keyword>
<evidence type="ECO:0000256" key="9">
    <source>
        <dbReference type="SAM" id="Phobius"/>
    </source>
</evidence>
<organism evidence="10 11">
    <name type="scientific">Sphaerulina musiva (strain SO2202)</name>
    <name type="common">Poplar stem canker fungus</name>
    <name type="synonym">Septoria musiva</name>
    <dbReference type="NCBI Taxonomy" id="692275"/>
    <lineage>
        <taxon>Eukaryota</taxon>
        <taxon>Fungi</taxon>
        <taxon>Dikarya</taxon>
        <taxon>Ascomycota</taxon>
        <taxon>Pezizomycotina</taxon>
        <taxon>Dothideomycetes</taxon>
        <taxon>Dothideomycetidae</taxon>
        <taxon>Mycosphaerellales</taxon>
        <taxon>Mycosphaerellaceae</taxon>
        <taxon>Sphaerulina</taxon>
    </lineage>
</organism>
<evidence type="ECO:0000256" key="4">
    <source>
        <dbReference type="ARBA" id="ARBA00022927"/>
    </source>
</evidence>
<dbReference type="EMBL" id="KB456260">
    <property type="protein sequence ID" value="EMF17626.1"/>
    <property type="molecule type" value="Genomic_DNA"/>
</dbReference>
<dbReference type="STRING" id="692275.N1QK66"/>